<protein>
    <submittedName>
        <fullName evidence="2">Uncharacterized protein</fullName>
    </submittedName>
</protein>
<dbReference type="EMBL" id="JANPWB010000015">
    <property type="protein sequence ID" value="KAJ1091259.1"/>
    <property type="molecule type" value="Genomic_DNA"/>
</dbReference>
<feature type="region of interest" description="Disordered" evidence="1">
    <location>
        <begin position="1"/>
        <end position="23"/>
    </location>
</feature>
<name>A0AAV7LL61_PLEWA</name>
<accession>A0AAV7LL61</accession>
<gene>
    <name evidence="2" type="ORF">NDU88_004386</name>
</gene>
<comment type="caution">
    <text evidence="2">The sequence shown here is derived from an EMBL/GenBank/DDBJ whole genome shotgun (WGS) entry which is preliminary data.</text>
</comment>
<proteinExistence type="predicted"/>
<evidence type="ECO:0000313" key="2">
    <source>
        <dbReference type="EMBL" id="KAJ1091259.1"/>
    </source>
</evidence>
<dbReference type="AlphaFoldDB" id="A0AAV7LL61"/>
<feature type="region of interest" description="Disordered" evidence="1">
    <location>
        <begin position="42"/>
        <end position="114"/>
    </location>
</feature>
<feature type="compositionally biased region" description="Polar residues" evidence="1">
    <location>
        <begin position="56"/>
        <end position="67"/>
    </location>
</feature>
<sequence length="184" mass="19812">MTTRGHGHQVDAPSQDLRRTTASVSSTAAQWLSRYAQRIRHASFSTWETSPPVLKAQQQLTRRTQSGPDRPFSCSPPSEPPAIRKSPSDPFNRADTPEGKTQPSPAPAAWLGRSHDPTHPACAVLCEATTTAAAVCSPPSANDGDNRLQPEGYRNPWGRAHLSPVPITAPARSRGLAVSLRRPA</sequence>
<evidence type="ECO:0000313" key="3">
    <source>
        <dbReference type="Proteomes" id="UP001066276"/>
    </source>
</evidence>
<feature type="region of interest" description="Disordered" evidence="1">
    <location>
        <begin position="136"/>
        <end position="165"/>
    </location>
</feature>
<dbReference type="Proteomes" id="UP001066276">
    <property type="component" value="Chromosome 11"/>
</dbReference>
<keyword evidence="3" id="KW-1185">Reference proteome</keyword>
<evidence type="ECO:0000256" key="1">
    <source>
        <dbReference type="SAM" id="MobiDB-lite"/>
    </source>
</evidence>
<organism evidence="2 3">
    <name type="scientific">Pleurodeles waltl</name>
    <name type="common">Iberian ribbed newt</name>
    <dbReference type="NCBI Taxonomy" id="8319"/>
    <lineage>
        <taxon>Eukaryota</taxon>
        <taxon>Metazoa</taxon>
        <taxon>Chordata</taxon>
        <taxon>Craniata</taxon>
        <taxon>Vertebrata</taxon>
        <taxon>Euteleostomi</taxon>
        <taxon>Amphibia</taxon>
        <taxon>Batrachia</taxon>
        <taxon>Caudata</taxon>
        <taxon>Salamandroidea</taxon>
        <taxon>Salamandridae</taxon>
        <taxon>Pleurodelinae</taxon>
        <taxon>Pleurodeles</taxon>
    </lineage>
</organism>
<reference evidence="2" key="1">
    <citation type="journal article" date="2022" name="bioRxiv">
        <title>Sequencing and chromosome-scale assembly of the giantPleurodeles waltlgenome.</title>
        <authorList>
            <person name="Brown T."/>
            <person name="Elewa A."/>
            <person name="Iarovenko S."/>
            <person name="Subramanian E."/>
            <person name="Araus A.J."/>
            <person name="Petzold A."/>
            <person name="Susuki M."/>
            <person name="Suzuki K.-i.T."/>
            <person name="Hayashi T."/>
            <person name="Toyoda A."/>
            <person name="Oliveira C."/>
            <person name="Osipova E."/>
            <person name="Leigh N.D."/>
            <person name="Simon A."/>
            <person name="Yun M.H."/>
        </authorList>
    </citation>
    <scope>NUCLEOTIDE SEQUENCE</scope>
    <source>
        <strain evidence="2">20211129_DDA</strain>
        <tissue evidence="2">Liver</tissue>
    </source>
</reference>